<accession>A0AAU0UI19</accession>
<dbReference type="KEGG" id="dbc:MFMK1_000754"/>
<evidence type="ECO:0000313" key="2">
    <source>
        <dbReference type="Proteomes" id="UP001329915"/>
    </source>
</evidence>
<dbReference type="Pfam" id="PF11185">
    <property type="entry name" value="DUF2971"/>
    <property type="match status" value="1"/>
</dbReference>
<dbReference type="AlphaFoldDB" id="A0AAU0UI19"/>
<dbReference type="InterPro" id="IPR021352">
    <property type="entry name" value="DUF2971"/>
</dbReference>
<gene>
    <name evidence="1" type="ORF">MFMK1_000754</name>
</gene>
<proteinExistence type="predicted"/>
<dbReference type="RefSeq" id="WP_366923838.1">
    <property type="nucleotide sequence ID" value="NZ_CP121694.1"/>
</dbReference>
<reference evidence="1 2" key="1">
    <citation type="submission" date="2023-04" db="EMBL/GenBank/DDBJ databases">
        <authorList>
            <person name="Hsu D."/>
        </authorList>
    </citation>
    <scope>NUCLEOTIDE SEQUENCE [LARGE SCALE GENOMIC DNA]</scope>
    <source>
        <strain evidence="1 2">MK1</strain>
    </source>
</reference>
<evidence type="ECO:0000313" key="1">
    <source>
        <dbReference type="EMBL" id="WRO20963.1"/>
    </source>
</evidence>
<keyword evidence="2" id="KW-1185">Reference proteome</keyword>
<dbReference type="EMBL" id="CP121694">
    <property type="protein sequence ID" value="WRO20963.1"/>
    <property type="molecule type" value="Genomic_DNA"/>
</dbReference>
<name>A0AAU0UI19_9FIRM</name>
<dbReference type="Proteomes" id="UP001329915">
    <property type="component" value="Chromosome"/>
</dbReference>
<sequence>MLTESYVLKKETMIPKTIFHYTSFEKFKCILQYGTWRFKLSTQSNDLLDTTYIVDIIKNLKIESKNLAEDHLKLLDLLIGYFKRDAYERQFLSYVTCFTGKADSRLLWDAYTINRPVVNEDDVRDYNGVCIGVNRDKLLNILHSKKPEYCDAGFLALVYYTLQQQVVALNFLCKSALGTWDKLKDGKDQLQEAVPTIRTAYSIQIGDYVGKPHFIEMNLKKSFINSMFSYIESVEKTAPFLKHQFWEEENEYRAALNLHISKKPSHDYIDININEELIDFIILGPTFSDREEEVIRKIKDAKLDFNKVSKKQSVGTGIIQMK</sequence>
<organism evidence="1 2">
    <name type="scientific">Metallumcola ferriviriculae</name>
    <dbReference type="NCBI Taxonomy" id="3039180"/>
    <lineage>
        <taxon>Bacteria</taxon>
        <taxon>Bacillati</taxon>
        <taxon>Bacillota</taxon>
        <taxon>Clostridia</taxon>
        <taxon>Neomoorellales</taxon>
        <taxon>Desulfitibacteraceae</taxon>
        <taxon>Metallumcola</taxon>
    </lineage>
</organism>
<protein>
    <submittedName>
        <fullName evidence="1">DUF2971 domain-containing protein</fullName>
    </submittedName>
</protein>